<dbReference type="OrthoDB" id="9374162at2759"/>
<feature type="region of interest" description="Disordered" evidence="1">
    <location>
        <begin position="505"/>
        <end position="533"/>
    </location>
</feature>
<dbReference type="Pfam" id="PF22068">
    <property type="entry name" value="Androglobin_II"/>
    <property type="match status" value="1"/>
</dbReference>
<sequence length="783" mass="90993">LLNENTYQYILVDSLVPVKIIFSLSAVCYWYDQFKDEKEKGLQRDSKYDINDTVIIETAHVKMQPLKYGDVRYYGHLSVNRCDWTAVSQEKNIFTIDTTGVSSYILDLKPGLHVLKIFMSSPISYNLIIASSHNFAFCDEDKESAIYKSVAEDLVLSIQACMQNYNDLSNYQKIFNKLVDTHMPFKNIANMRFSKYYYLFVREIYKGVRQVYQDSKLFNSKMSFAWRCLFEDFYNSTVFEAETVTVSLNSSKAQNANIFQKPKTSINSDANIEHESARVIQKVWKGFMIRRMISSRKIGTRANKYVSMELKKSCNLLDSNKEKIGLTIYNNFIKSNRNIIKYYPFGRNVWNKISFVDFNGISVEQSPSAWFVVARYKIDNGYSILIETVNKEMAFSVGKWKLRIIGNHSDLPLSKKSNEMNSSFQIREFRDYYVPNESNVLMRYIMKVKEDCLLSIRFKLSNKNAVVRFRIYHNDNVVVERDGRGSVLVDAVLLKKPFVEESNIENDHKTASKPISREKLNSSSKLQKKISSRSSSIHSGSVIQDSKLHKYVIQVYVDPDSWELNDEEMENVEKINLLNKQETMVFQTENDKMKPSATKNLKDRKSGIDRNISKINSKANEHPTYIPAANAIELQYSHWNMCIVLDLSSAEDIEFIKDTERIDYIKTTKRMWEEAEPGRSLRASNIRCKWLEDNNYLKSQVVNAVTLEPIQVDSSPDFPIKTITQKIWDDCRKMLNEKRDKYFQNLIEQQLPNEPIPDEKQAIVHSPKHSGKKKNSAKKGKKK</sequence>
<evidence type="ECO:0000259" key="2">
    <source>
        <dbReference type="PROSITE" id="PS52042"/>
    </source>
</evidence>
<organism evidence="3 4">
    <name type="scientific">Intoshia linei</name>
    <dbReference type="NCBI Taxonomy" id="1819745"/>
    <lineage>
        <taxon>Eukaryota</taxon>
        <taxon>Metazoa</taxon>
        <taxon>Spiralia</taxon>
        <taxon>Lophotrochozoa</taxon>
        <taxon>Mesozoa</taxon>
        <taxon>Orthonectida</taxon>
        <taxon>Rhopaluridae</taxon>
        <taxon>Intoshia</taxon>
    </lineage>
</organism>
<evidence type="ECO:0000256" key="1">
    <source>
        <dbReference type="SAM" id="MobiDB-lite"/>
    </source>
</evidence>
<dbReference type="PANTHER" id="PTHR46298:SF1">
    <property type="entry name" value="ANDROGLOBIN"/>
    <property type="match status" value="1"/>
</dbReference>
<dbReference type="PANTHER" id="PTHR46298">
    <property type="entry name" value="ANDROGLOBIN"/>
    <property type="match status" value="1"/>
</dbReference>
<dbReference type="EMBL" id="LWCA01000561">
    <property type="protein sequence ID" value="OAF67844.1"/>
    <property type="molecule type" value="Genomic_DNA"/>
</dbReference>
<feature type="compositionally biased region" description="Basic and acidic residues" evidence="1">
    <location>
        <begin position="505"/>
        <end position="520"/>
    </location>
</feature>
<feature type="compositionally biased region" description="Basic residues" evidence="1">
    <location>
        <begin position="766"/>
        <end position="783"/>
    </location>
</feature>
<name>A0A177B352_9BILA</name>
<proteinExistence type="predicted"/>
<protein>
    <recommendedName>
        <fullName evidence="2">Globin domain-containing protein</fullName>
    </recommendedName>
</protein>
<comment type="caution">
    <text evidence="3">The sequence shown here is derived from an EMBL/GenBank/DDBJ whole genome shotgun (WGS) entry which is preliminary data.</text>
</comment>
<accession>A0A177B352</accession>
<dbReference type="PROSITE" id="PS52042">
    <property type="entry name" value="GLOBIN_CP_ADGB"/>
    <property type="match status" value="1"/>
</dbReference>
<feature type="region of interest" description="Disordered" evidence="1">
    <location>
        <begin position="751"/>
        <end position="783"/>
    </location>
</feature>
<dbReference type="PROSITE" id="PS50096">
    <property type="entry name" value="IQ"/>
    <property type="match status" value="1"/>
</dbReference>
<dbReference type="Proteomes" id="UP000078046">
    <property type="component" value="Unassembled WGS sequence"/>
</dbReference>
<keyword evidence="4" id="KW-1185">Reference proteome</keyword>
<reference evidence="3 4" key="1">
    <citation type="submission" date="2016-04" db="EMBL/GenBank/DDBJ databases">
        <title>The genome of Intoshia linei affirms orthonectids as highly simplified spiralians.</title>
        <authorList>
            <person name="Mikhailov K.V."/>
            <person name="Slusarev G.S."/>
            <person name="Nikitin M.A."/>
            <person name="Logacheva M.D."/>
            <person name="Penin A."/>
            <person name="Aleoshin V."/>
            <person name="Panchin Y.V."/>
        </authorList>
    </citation>
    <scope>NUCLEOTIDE SEQUENCE [LARGE SCALE GENOMIC DNA]</scope>
    <source>
        <strain evidence="3">Intl2013</strain>
        <tissue evidence="3">Whole animal</tissue>
    </source>
</reference>
<dbReference type="Pfam" id="PF22070">
    <property type="entry name" value="Androglobin_V"/>
    <property type="match status" value="1"/>
</dbReference>
<dbReference type="InterPro" id="IPR053033">
    <property type="entry name" value="Androglobin-like"/>
</dbReference>
<dbReference type="AlphaFoldDB" id="A0A177B352"/>
<gene>
    <name evidence="3" type="ORF">A3Q56_04409</name>
</gene>
<feature type="non-terminal residue" evidence="3">
    <location>
        <position position="1"/>
    </location>
</feature>
<dbReference type="InterPro" id="IPR054093">
    <property type="entry name" value="Androglobin_II"/>
</dbReference>
<evidence type="ECO:0000313" key="3">
    <source>
        <dbReference type="EMBL" id="OAF67844.1"/>
    </source>
</evidence>
<dbReference type="InterPro" id="IPR057249">
    <property type="entry name" value="Globin_CP_ADGB"/>
</dbReference>
<evidence type="ECO:0000313" key="4">
    <source>
        <dbReference type="Proteomes" id="UP000078046"/>
    </source>
</evidence>
<dbReference type="InterPro" id="IPR054095">
    <property type="entry name" value="Androglobin_V"/>
</dbReference>
<feature type="domain" description="Globin" evidence="2">
    <location>
        <begin position="121"/>
        <end position="335"/>
    </location>
</feature>